<proteinExistence type="predicted"/>
<evidence type="ECO:0000313" key="2">
    <source>
        <dbReference type="EMBL" id="KJJ37593.1"/>
    </source>
</evidence>
<gene>
    <name evidence="2" type="ORF">MB09_13735</name>
</gene>
<accession>A0ABR5DFN0</accession>
<protein>
    <submittedName>
        <fullName evidence="2">Uncharacterized protein</fullName>
    </submittedName>
</protein>
<dbReference type="EMBL" id="JSVU01000010">
    <property type="protein sequence ID" value="KJJ37593.1"/>
    <property type="molecule type" value="Genomic_DNA"/>
</dbReference>
<dbReference type="Proteomes" id="UP000033497">
    <property type="component" value="Unassembled WGS sequence"/>
</dbReference>
<feature type="region of interest" description="Disordered" evidence="1">
    <location>
        <begin position="42"/>
        <end position="61"/>
    </location>
</feature>
<sequence length="61" mass="7597">MMITKSFLQKHIDNFPDEFTIEELIERFIFIDKLEKRIEKSNRNDTISEEELENEMQQWFK</sequence>
<organism evidence="2 3">
    <name type="scientific">Aequorivita vladivostokensis</name>
    <dbReference type="NCBI Taxonomy" id="171194"/>
    <lineage>
        <taxon>Bacteria</taxon>
        <taxon>Pseudomonadati</taxon>
        <taxon>Bacteroidota</taxon>
        <taxon>Flavobacteriia</taxon>
        <taxon>Flavobacteriales</taxon>
        <taxon>Flavobacteriaceae</taxon>
        <taxon>Aequorivita</taxon>
    </lineage>
</organism>
<evidence type="ECO:0000256" key="1">
    <source>
        <dbReference type="SAM" id="MobiDB-lite"/>
    </source>
</evidence>
<comment type="caution">
    <text evidence="2">The sequence shown here is derived from an EMBL/GenBank/DDBJ whole genome shotgun (WGS) entry which is preliminary data.</text>
</comment>
<keyword evidence="3" id="KW-1185">Reference proteome</keyword>
<dbReference type="RefSeq" id="WP_045081483.1">
    <property type="nucleotide sequence ID" value="NZ_JSVU01000010.1"/>
</dbReference>
<name>A0ABR5DFN0_9FLAO</name>
<evidence type="ECO:0000313" key="3">
    <source>
        <dbReference type="Proteomes" id="UP000033497"/>
    </source>
</evidence>
<reference evidence="2 3" key="1">
    <citation type="submission" date="2014-10" db="EMBL/GenBank/DDBJ databases">
        <title>Genome sequencing of Vitellibacter vladivostokensis KMM 3516.</title>
        <authorList>
            <person name="Thevarajoo S."/>
            <person name="Selvaratnam C."/>
            <person name="Goh K.M."/>
            <person name="Chong C.S."/>
        </authorList>
    </citation>
    <scope>NUCLEOTIDE SEQUENCE [LARGE SCALE GENOMIC DNA]</scope>
    <source>
        <strain evidence="2 3">KMM 3516</strain>
    </source>
</reference>